<dbReference type="PRINTS" id="PR01780">
    <property type="entry name" value="LANTIREGPROT"/>
</dbReference>
<comment type="catalytic activity">
    <reaction evidence="1">
        <text>ATP + protein L-histidine = ADP + protein N-phospho-L-histidine.</text>
        <dbReference type="EC" id="2.7.13.3"/>
    </reaction>
</comment>
<dbReference type="InterPro" id="IPR036097">
    <property type="entry name" value="HisK_dim/P_sf"/>
</dbReference>
<protein>
    <recommendedName>
        <fullName evidence="3">histidine kinase</fullName>
        <ecNumber evidence="3">2.7.13.3</ecNumber>
    </recommendedName>
</protein>
<evidence type="ECO:0000256" key="7">
    <source>
        <dbReference type="ARBA" id="ARBA00023012"/>
    </source>
</evidence>
<evidence type="ECO:0000256" key="8">
    <source>
        <dbReference type="SAM" id="Phobius"/>
    </source>
</evidence>
<keyword evidence="6 10" id="KW-0418">Kinase</keyword>
<dbReference type="GO" id="GO:0016036">
    <property type="term" value="P:cellular response to phosphate starvation"/>
    <property type="evidence" value="ECO:0007669"/>
    <property type="project" value="TreeGrafter"/>
</dbReference>
<dbReference type="Pfam" id="PF02518">
    <property type="entry name" value="HATPase_c"/>
    <property type="match status" value="1"/>
</dbReference>
<dbReference type="SUPFAM" id="SSF47384">
    <property type="entry name" value="Homodimeric domain of signal transducing histidine kinase"/>
    <property type="match status" value="1"/>
</dbReference>
<dbReference type="CDD" id="cd00082">
    <property type="entry name" value="HisKA"/>
    <property type="match status" value="1"/>
</dbReference>
<proteinExistence type="predicted"/>
<dbReference type="OrthoDB" id="9792991at2"/>
<dbReference type="GO" id="GO:0000155">
    <property type="term" value="F:phosphorelay sensor kinase activity"/>
    <property type="evidence" value="ECO:0007669"/>
    <property type="project" value="InterPro"/>
</dbReference>
<dbReference type="GO" id="GO:0004721">
    <property type="term" value="F:phosphoprotein phosphatase activity"/>
    <property type="evidence" value="ECO:0007669"/>
    <property type="project" value="TreeGrafter"/>
</dbReference>
<dbReference type="InterPro" id="IPR003594">
    <property type="entry name" value="HATPase_dom"/>
</dbReference>
<dbReference type="AlphaFoldDB" id="A0A2N7AVU2"/>
<keyword evidence="8" id="KW-0812">Transmembrane</keyword>
<dbReference type="PANTHER" id="PTHR45453">
    <property type="entry name" value="PHOSPHATE REGULON SENSOR PROTEIN PHOR"/>
    <property type="match status" value="1"/>
</dbReference>
<evidence type="ECO:0000313" key="11">
    <source>
        <dbReference type="Proteomes" id="UP000235649"/>
    </source>
</evidence>
<dbReference type="Gene3D" id="1.10.287.130">
    <property type="match status" value="1"/>
</dbReference>
<dbReference type="InterPro" id="IPR003661">
    <property type="entry name" value="HisK_dim/P_dom"/>
</dbReference>
<keyword evidence="5" id="KW-0808">Transferase</keyword>
<dbReference type="SUPFAM" id="SSF55874">
    <property type="entry name" value="ATPase domain of HSP90 chaperone/DNA topoisomerase II/histidine kinase"/>
    <property type="match status" value="1"/>
</dbReference>
<dbReference type="PROSITE" id="PS50109">
    <property type="entry name" value="HIS_KIN"/>
    <property type="match status" value="1"/>
</dbReference>
<reference evidence="10 11" key="1">
    <citation type="submission" date="2017-05" db="EMBL/GenBank/DDBJ databases">
        <title>Lactobacillus nurukis nov., sp. nov., isolated from nuruk.</title>
        <authorList>
            <person name="Kim S.-J."/>
        </authorList>
    </citation>
    <scope>NUCLEOTIDE SEQUENCE [LARGE SCALE GENOMIC DNA]</scope>
    <source>
        <strain evidence="10 11">SYF10-1a</strain>
    </source>
</reference>
<evidence type="ECO:0000256" key="2">
    <source>
        <dbReference type="ARBA" id="ARBA00004370"/>
    </source>
</evidence>
<feature type="transmembrane region" description="Helical" evidence="8">
    <location>
        <begin position="5"/>
        <end position="23"/>
    </location>
</feature>
<dbReference type="InterPro" id="IPR036890">
    <property type="entry name" value="HATPase_C_sf"/>
</dbReference>
<dbReference type="Proteomes" id="UP000235649">
    <property type="component" value="Unassembled WGS sequence"/>
</dbReference>
<dbReference type="PANTHER" id="PTHR45453:SF1">
    <property type="entry name" value="PHOSPHATE REGULON SENSOR PROTEIN PHOR"/>
    <property type="match status" value="1"/>
</dbReference>
<gene>
    <name evidence="10" type="ORF">CBP76_03895</name>
</gene>
<evidence type="ECO:0000259" key="9">
    <source>
        <dbReference type="PROSITE" id="PS50109"/>
    </source>
</evidence>
<keyword evidence="4" id="KW-0597">Phosphoprotein</keyword>
<evidence type="ECO:0000256" key="6">
    <source>
        <dbReference type="ARBA" id="ARBA00022777"/>
    </source>
</evidence>
<comment type="subcellular location">
    <subcellularLocation>
        <location evidence="2">Membrane</location>
    </subcellularLocation>
</comment>
<sequence>MIIILNFICIILMLIIFLILYDLKRIIEELNYINKNDSNGEITTNTNLSIIRNLTQKINFNLHELHSLKEQQETQNKQFNQMLTNITHDIKTPLTVSMGYVQLLIQKKPQDKDLIKIQNNLNSVNYYLHYLMDFNLLREKSANLVISEFILSDTLKKELFNYYDQLNEKNIKVQINITPNISVESDELLFKRVFQNLIGNILKYAVNEMKVTLNKVDDNIQIIFENQTFEKNADSKKLINRFYTADISRNNQSIGLGLSIVQSLVTTLGGKMIFNNNSDFTVKLIFKHIES</sequence>
<keyword evidence="11" id="KW-1185">Reference proteome</keyword>
<dbReference type="GO" id="GO:0005886">
    <property type="term" value="C:plasma membrane"/>
    <property type="evidence" value="ECO:0007669"/>
    <property type="project" value="TreeGrafter"/>
</dbReference>
<evidence type="ECO:0000256" key="3">
    <source>
        <dbReference type="ARBA" id="ARBA00012438"/>
    </source>
</evidence>
<dbReference type="InterPro" id="IPR050351">
    <property type="entry name" value="BphY/WalK/GraS-like"/>
</dbReference>
<dbReference type="EMBL" id="NIPR01000007">
    <property type="protein sequence ID" value="PMD72289.1"/>
    <property type="molecule type" value="Genomic_DNA"/>
</dbReference>
<evidence type="ECO:0000256" key="4">
    <source>
        <dbReference type="ARBA" id="ARBA00022553"/>
    </source>
</evidence>
<evidence type="ECO:0000256" key="5">
    <source>
        <dbReference type="ARBA" id="ARBA00022679"/>
    </source>
</evidence>
<dbReference type="Pfam" id="PF00512">
    <property type="entry name" value="HisKA"/>
    <property type="match status" value="1"/>
</dbReference>
<dbReference type="EC" id="2.7.13.3" evidence="3"/>
<keyword evidence="7" id="KW-0902">Two-component regulatory system</keyword>
<dbReference type="SMART" id="SM00387">
    <property type="entry name" value="HATPase_c"/>
    <property type="match status" value="1"/>
</dbReference>
<name>A0A2N7AVU2_9LACO</name>
<organism evidence="10 11">
    <name type="scientific">Companilactobacillus nuruki</name>
    <dbReference type="NCBI Taxonomy" id="1993540"/>
    <lineage>
        <taxon>Bacteria</taxon>
        <taxon>Bacillati</taxon>
        <taxon>Bacillota</taxon>
        <taxon>Bacilli</taxon>
        <taxon>Lactobacillales</taxon>
        <taxon>Lactobacillaceae</taxon>
        <taxon>Companilactobacillus</taxon>
    </lineage>
</organism>
<keyword evidence="8" id="KW-0472">Membrane</keyword>
<dbReference type="InterPro" id="IPR005467">
    <property type="entry name" value="His_kinase_dom"/>
</dbReference>
<comment type="caution">
    <text evidence="10">The sequence shown here is derived from an EMBL/GenBank/DDBJ whole genome shotgun (WGS) entry which is preliminary data.</text>
</comment>
<keyword evidence="8" id="KW-1133">Transmembrane helix</keyword>
<dbReference type="Gene3D" id="3.30.565.10">
    <property type="entry name" value="Histidine kinase-like ATPase, C-terminal domain"/>
    <property type="match status" value="1"/>
</dbReference>
<dbReference type="InterPro" id="IPR008358">
    <property type="entry name" value="Sig_transdc_His_kin/Pase_MprB"/>
</dbReference>
<accession>A0A2N7AVU2</accession>
<evidence type="ECO:0000313" key="10">
    <source>
        <dbReference type="EMBL" id="PMD72289.1"/>
    </source>
</evidence>
<dbReference type="RefSeq" id="WP_102195632.1">
    <property type="nucleotide sequence ID" value="NZ_NIPR01000007.1"/>
</dbReference>
<evidence type="ECO:0000256" key="1">
    <source>
        <dbReference type="ARBA" id="ARBA00000085"/>
    </source>
</evidence>
<feature type="domain" description="Histidine kinase" evidence="9">
    <location>
        <begin position="85"/>
        <end position="290"/>
    </location>
</feature>